<organism evidence="5 6">
    <name type="scientific">Massilia phyllostachyos</name>
    <dbReference type="NCBI Taxonomy" id="2898585"/>
    <lineage>
        <taxon>Bacteria</taxon>
        <taxon>Pseudomonadati</taxon>
        <taxon>Pseudomonadota</taxon>
        <taxon>Betaproteobacteria</taxon>
        <taxon>Burkholderiales</taxon>
        <taxon>Oxalobacteraceae</taxon>
        <taxon>Telluria group</taxon>
        <taxon>Massilia</taxon>
    </lineage>
</organism>
<dbReference type="PRINTS" id="PR01438">
    <property type="entry name" value="UNVRSLSTRESS"/>
</dbReference>
<dbReference type="PANTHER" id="PTHR46268:SF27">
    <property type="entry name" value="UNIVERSAL STRESS PROTEIN RV2623"/>
    <property type="match status" value="1"/>
</dbReference>
<keyword evidence="2" id="KW-0547">Nucleotide-binding</keyword>
<evidence type="ECO:0000313" key="6">
    <source>
        <dbReference type="Proteomes" id="UP001179361"/>
    </source>
</evidence>
<name>A0ABS8Q3L9_9BURK</name>
<keyword evidence="6" id="KW-1185">Reference proteome</keyword>
<evidence type="ECO:0000313" key="5">
    <source>
        <dbReference type="EMBL" id="MCD2516189.1"/>
    </source>
</evidence>
<accession>A0ABS8Q3L9</accession>
<dbReference type="InterPro" id="IPR006015">
    <property type="entry name" value="Universal_stress_UspA"/>
</dbReference>
<protein>
    <submittedName>
        <fullName evidence="5">Universal stress protein</fullName>
    </submittedName>
</protein>
<dbReference type="EMBL" id="JAJNOC010000002">
    <property type="protein sequence ID" value="MCD2516189.1"/>
    <property type="molecule type" value="Genomic_DNA"/>
</dbReference>
<dbReference type="Gene3D" id="3.40.50.620">
    <property type="entry name" value="HUPs"/>
    <property type="match status" value="1"/>
</dbReference>
<dbReference type="RefSeq" id="WP_231057517.1">
    <property type="nucleotide sequence ID" value="NZ_JAJNOC010000002.1"/>
</dbReference>
<proteinExistence type="inferred from homology"/>
<comment type="similarity">
    <text evidence="1">Belongs to the universal stress protein A family.</text>
</comment>
<feature type="domain" description="UspA" evidence="4">
    <location>
        <begin position="1"/>
        <end position="145"/>
    </location>
</feature>
<evidence type="ECO:0000259" key="4">
    <source>
        <dbReference type="Pfam" id="PF00582"/>
    </source>
</evidence>
<dbReference type="InterPro" id="IPR006016">
    <property type="entry name" value="UspA"/>
</dbReference>
<evidence type="ECO:0000256" key="1">
    <source>
        <dbReference type="ARBA" id="ARBA00008791"/>
    </source>
</evidence>
<dbReference type="InterPro" id="IPR014729">
    <property type="entry name" value="Rossmann-like_a/b/a_fold"/>
</dbReference>
<sequence length="164" mass="16894">MYRHILVPTDGSPVAIQAADAAIDFARACGSDIVALSVAVTEPVFQAFEGAVAWDPRLQAEQLLRQAQEYAGAVATRARTAGVPCTTVASCALDPVAAIADAAREHGCDLIVMGSHGRRGLSRLLAGSVTQGVLAYAPAPVMVLRPPLPQRETRPASQPAGGAA</sequence>
<dbReference type="PANTHER" id="PTHR46268">
    <property type="entry name" value="STRESS RESPONSE PROTEIN NHAX"/>
    <property type="match status" value="1"/>
</dbReference>
<reference evidence="5" key="1">
    <citation type="submission" date="2021-11" db="EMBL/GenBank/DDBJ databases">
        <title>The complete genome of Massilia sp sp. G4R7.</title>
        <authorList>
            <person name="Liu L."/>
            <person name="Yue J."/>
            <person name="Yuan J."/>
            <person name="Yang F."/>
            <person name="Li L."/>
        </authorList>
    </citation>
    <scope>NUCLEOTIDE SEQUENCE</scope>
    <source>
        <strain evidence="5">G4R7</strain>
    </source>
</reference>
<keyword evidence="3" id="KW-0067">ATP-binding</keyword>
<dbReference type="Proteomes" id="UP001179361">
    <property type="component" value="Unassembled WGS sequence"/>
</dbReference>
<dbReference type="Pfam" id="PF00582">
    <property type="entry name" value="Usp"/>
    <property type="match status" value="1"/>
</dbReference>
<gene>
    <name evidence="5" type="ORF">LQ564_07650</name>
</gene>
<evidence type="ECO:0000256" key="2">
    <source>
        <dbReference type="ARBA" id="ARBA00022741"/>
    </source>
</evidence>
<comment type="caution">
    <text evidence="5">The sequence shown here is derived from an EMBL/GenBank/DDBJ whole genome shotgun (WGS) entry which is preliminary data.</text>
</comment>
<evidence type="ECO:0000256" key="3">
    <source>
        <dbReference type="ARBA" id="ARBA00022840"/>
    </source>
</evidence>
<dbReference type="CDD" id="cd00293">
    <property type="entry name" value="USP-like"/>
    <property type="match status" value="1"/>
</dbReference>
<dbReference type="SUPFAM" id="SSF52402">
    <property type="entry name" value="Adenine nucleotide alpha hydrolases-like"/>
    <property type="match status" value="1"/>
</dbReference>